<organism evidence="4">
    <name type="scientific">bioreactor metagenome</name>
    <dbReference type="NCBI Taxonomy" id="1076179"/>
    <lineage>
        <taxon>unclassified sequences</taxon>
        <taxon>metagenomes</taxon>
        <taxon>ecological metagenomes</taxon>
    </lineage>
</organism>
<dbReference type="PANTHER" id="PTHR10514">
    <property type="entry name" value="ANGIOTENSIN-CONVERTING ENZYME"/>
    <property type="match status" value="1"/>
</dbReference>
<evidence type="ECO:0000313" key="4">
    <source>
        <dbReference type="EMBL" id="MPL85237.1"/>
    </source>
</evidence>
<gene>
    <name evidence="4" type="ORF">SDC9_31205</name>
</gene>
<evidence type="ECO:0000256" key="3">
    <source>
        <dbReference type="ARBA" id="ARBA00023180"/>
    </source>
</evidence>
<dbReference type="EMBL" id="VSSQ01000202">
    <property type="protein sequence ID" value="MPL85237.1"/>
    <property type="molecule type" value="Genomic_DNA"/>
</dbReference>
<keyword evidence="3" id="KW-0325">Glycoprotein</keyword>
<name>A0A644V1X9_9ZZZZ</name>
<dbReference type="SUPFAM" id="SSF55486">
    <property type="entry name" value="Metalloproteases ('zincins'), catalytic domain"/>
    <property type="match status" value="1"/>
</dbReference>
<accession>A0A644V1X9</accession>
<dbReference type="GO" id="GO:0006508">
    <property type="term" value="P:proteolysis"/>
    <property type="evidence" value="ECO:0007669"/>
    <property type="project" value="InterPro"/>
</dbReference>
<dbReference type="Gene3D" id="1.10.1370.30">
    <property type="match status" value="1"/>
</dbReference>
<keyword evidence="1" id="KW-0732">Signal</keyword>
<proteinExistence type="predicted"/>
<dbReference type="GO" id="GO:0008237">
    <property type="term" value="F:metallopeptidase activity"/>
    <property type="evidence" value="ECO:0007669"/>
    <property type="project" value="InterPro"/>
</dbReference>
<sequence length="556" mass="64616">MNRYICLLIFAFMIAGCNNNDEKVLKDILSSTESSIHPLYIQSSNAYWNGTISGDSDEFAKYSEANIAMSRIYSNTEVFEKLKAIKERGNITDPLLKRQLDVVYNSFLSNQADSSLLEQIISKSTSLEQKYAEFRANFRGKPISDNEVESILQNSTENNDLEEVWKAHKEIGTFVANDVLEIIKLRNKLAYSLGYDNFHTMSLELSGQNPEEISALFDELDSLTKDEFERLKREMDIAFSKRYGISENELMPWHFQGRYFQESPKLYPVDLDKFYKGKNLEKLTEEFYSGIGLNVSSIMKSSDLYEKPLKNQHAYCIDINANGDVRVLANISDNESWMGTMLHEFGHAVYALGHDDSSNPFFLRNAAHTFTTEAIAMIFGRLSRNPEWMRLSLGLTDIEKSEIEEDCYKSLKLQQLVFSRWVQVVYRFEKEMYSNPEQDLNALWWNLAEKYQMLKKPHNRDMPDWATKIHIALYPCYYHNYQLGELLASQIHYYIVDNITKSGDYKNECYIGNPEIGKWMSDNIFKIGMKLEWNEMIEKATGEKLTAKYYAKQFVE</sequence>
<dbReference type="Pfam" id="PF01401">
    <property type="entry name" value="Peptidase_M2"/>
    <property type="match status" value="1"/>
</dbReference>
<dbReference type="AlphaFoldDB" id="A0A644V1X9"/>
<dbReference type="PROSITE" id="PS51257">
    <property type="entry name" value="PROKAR_LIPOPROTEIN"/>
    <property type="match status" value="1"/>
</dbReference>
<evidence type="ECO:0000256" key="2">
    <source>
        <dbReference type="ARBA" id="ARBA00023157"/>
    </source>
</evidence>
<dbReference type="GO" id="GO:0008241">
    <property type="term" value="F:peptidyl-dipeptidase activity"/>
    <property type="evidence" value="ECO:0007669"/>
    <property type="project" value="InterPro"/>
</dbReference>
<reference evidence="4" key="1">
    <citation type="submission" date="2019-08" db="EMBL/GenBank/DDBJ databases">
        <authorList>
            <person name="Kucharzyk K."/>
            <person name="Murdoch R.W."/>
            <person name="Higgins S."/>
            <person name="Loffler F."/>
        </authorList>
    </citation>
    <scope>NUCLEOTIDE SEQUENCE</scope>
</reference>
<comment type="caution">
    <text evidence="4">The sequence shown here is derived from an EMBL/GenBank/DDBJ whole genome shotgun (WGS) entry which is preliminary data.</text>
</comment>
<evidence type="ECO:0008006" key="5">
    <source>
        <dbReference type="Google" id="ProtNLM"/>
    </source>
</evidence>
<dbReference type="InterPro" id="IPR001548">
    <property type="entry name" value="Peptidase_M2"/>
</dbReference>
<dbReference type="GO" id="GO:0016020">
    <property type="term" value="C:membrane"/>
    <property type="evidence" value="ECO:0007669"/>
    <property type="project" value="InterPro"/>
</dbReference>
<keyword evidence="2" id="KW-1015">Disulfide bond</keyword>
<evidence type="ECO:0000256" key="1">
    <source>
        <dbReference type="ARBA" id="ARBA00022729"/>
    </source>
</evidence>
<dbReference type="PANTHER" id="PTHR10514:SF27">
    <property type="entry name" value="ANGIOTENSIN-CONVERTING ENZYME"/>
    <property type="match status" value="1"/>
</dbReference>
<protein>
    <recommendedName>
        <fullName evidence="5">Peptidase M3A/M3B catalytic domain-containing protein</fullName>
    </recommendedName>
</protein>